<evidence type="ECO:0000313" key="1">
    <source>
        <dbReference type="EMBL" id="CAL1537335.1"/>
    </source>
</evidence>
<evidence type="ECO:0000313" key="2">
    <source>
        <dbReference type="Proteomes" id="UP001497497"/>
    </source>
</evidence>
<comment type="caution">
    <text evidence="1">The sequence shown here is derived from an EMBL/GenBank/DDBJ whole genome shotgun (WGS) entry which is preliminary data.</text>
</comment>
<sequence length="422" mass="48102">MERSHASREMTLTLVRRSLEIFWAQERKGLTVKEICAANKSDNLCVNVEKEMSTLRSMGFMPEAGINTSHPVINSPNKHRAASFERERNFDQIVESVKGALCYNASTTQHKRTRALDPTFCHRSLKLLRDIHEGVEPPLLVMFTWWPDPMTDLDKVNRKLMYENLNMLRPIVEPVLFTDSRMNMASANSVNWTCLPVPEANHEGVPVFRSMSAVVMGKFNATFYGYARATTVFDASFIETLLAIKELYVTPSTTASKQGKTRALNTAGKPVFIYGKAMHYYRLGWFRNLQLLSRDAIANGNHTWADPKNALVYFVGTKQDMSDVPPLIVDDKHLTPFLVHRSRVRGHVTVEASLTVLAVYTFRNMSTTEWGREFICTRPRDPDYNRALVVRYMSGFNSTESAKLTEEFYSKYGDTGRVVIEK</sequence>
<dbReference type="EMBL" id="CAXITT010000258">
    <property type="protein sequence ID" value="CAL1537335.1"/>
    <property type="molecule type" value="Genomic_DNA"/>
</dbReference>
<accession>A0AAV2HT86</accession>
<dbReference type="Proteomes" id="UP001497497">
    <property type="component" value="Unassembled WGS sequence"/>
</dbReference>
<protein>
    <submittedName>
        <fullName evidence="1">Uncharacterized protein</fullName>
    </submittedName>
</protein>
<organism evidence="1 2">
    <name type="scientific">Lymnaea stagnalis</name>
    <name type="common">Great pond snail</name>
    <name type="synonym">Helix stagnalis</name>
    <dbReference type="NCBI Taxonomy" id="6523"/>
    <lineage>
        <taxon>Eukaryota</taxon>
        <taxon>Metazoa</taxon>
        <taxon>Spiralia</taxon>
        <taxon>Lophotrochozoa</taxon>
        <taxon>Mollusca</taxon>
        <taxon>Gastropoda</taxon>
        <taxon>Heterobranchia</taxon>
        <taxon>Euthyneura</taxon>
        <taxon>Panpulmonata</taxon>
        <taxon>Hygrophila</taxon>
        <taxon>Lymnaeoidea</taxon>
        <taxon>Lymnaeidae</taxon>
        <taxon>Lymnaea</taxon>
    </lineage>
</organism>
<gene>
    <name evidence="1" type="ORF">GSLYS_00011248001</name>
</gene>
<name>A0AAV2HT86_LYMST</name>
<dbReference type="AlphaFoldDB" id="A0AAV2HT86"/>
<reference evidence="1 2" key="1">
    <citation type="submission" date="2024-04" db="EMBL/GenBank/DDBJ databases">
        <authorList>
            <consortium name="Genoscope - CEA"/>
            <person name="William W."/>
        </authorList>
    </citation>
    <scope>NUCLEOTIDE SEQUENCE [LARGE SCALE GENOMIC DNA]</scope>
</reference>
<keyword evidence="2" id="KW-1185">Reference proteome</keyword>
<proteinExistence type="predicted"/>